<accession>A0A173VYN2</accession>
<reference evidence="3 5" key="2">
    <citation type="submission" date="2019-10" db="EMBL/GenBank/DDBJ databases">
        <title>Roseburia spp. ameliorate alcoholic fatty liver via restoration of gut barrier function.</title>
        <authorList>
            <person name="Seo B."/>
            <person name="Ko G."/>
        </authorList>
    </citation>
    <scope>NUCLEOTIDE SEQUENCE [LARGE SCALE GENOMIC DNA]</scope>
    <source>
        <strain evidence="3 5">SNUG30017</strain>
    </source>
</reference>
<evidence type="ECO:0000313" key="3">
    <source>
        <dbReference type="EMBL" id="MVQ46585.1"/>
    </source>
</evidence>
<dbReference type="EMBL" id="CYXZ01000047">
    <property type="protein sequence ID" value="CUN31726.1"/>
    <property type="molecule type" value="Genomic_DNA"/>
</dbReference>
<dbReference type="RefSeq" id="WP_055196057.1">
    <property type="nucleotide sequence ID" value="NZ_CABIYH010000047.1"/>
</dbReference>
<dbReference type="InterPro" id="IPR001584">
    <property type="entry name" value="Integrase_cat-core"/>
</dbReference>
<protein>
    <submittedName>
        <fullName evidence="3">DDE-type integrase/transposase/recombinase</fullName>
    </submittedName>
    <submittedName>
        <fullName evidence="2">Integrase core domain</fullName>
    </submittedName>
</protein>
<gene>
    <name evidence="2" type="ORF">ERS852572_03719</name>
    <name evidence="3" type="ORF">GCK47_12955</name>
</gene>
<dbReference type="PaxDb" id="166486-ERS852572_03719"/>
<evidence type="ECO:0000313" key="4">
    <source>
        <dbReference type="Proteomes" id="UP000095350"/>
    </source>
</evidence>
<dbReference type="AlphaFoldDB" id="A0A173VYN2"/>
<proteinExistence type="predicted"/>
<organism evidence="2 4">
    <name type="scientific">Roseburia intestinalis</name>
    <dbReference type="NCBI Taxonomy" id="166486"/>
    <lineage>
        <taxon>Bacteria</taxon>
        <taxon>Bacillati</taxon>
        <taxon>Bacillota</taxon>
        <taxon>Clostridia</taxon>
        <taxon>Lachnospirales</taxon>
        <taxon>Lachnospiraceae</taxon>
        <taxon>Roseburia</taxon>
    </lineage>
</organism>
<evidence type="ECO:0000313" key="5">
    <source>
        <dbReference type="Proteomes" id="UP000479531"/>
    </source>
</evidence>
<dbReference type="Gene3D" id="3.30.420.10">
    <property type="entry name" value="Ribonuclease H-like superfamily/Ribonuclease H"/>
    <property type="match status" value="1"/>
</dbReference>
<name>A0A173VYN2_9FIRM</name>
<dbReference type="Proteomes" id="UP000479531">
    <property type="component" value="Unassembled WGS sequence"/>
</dbReference>
<dbReference type="Pfam" id="PF00665">
    <property type="entry name" value="rve"/>
    <property type="match status" value="1"/>
</dbReference>
<dbReference type="PANTHER" id="PTHR35004:SF6">
    <property type="entry name" value="TRANSPOSASE"/>
    <property type="match status" value="1"/>
</dbReference>
<dbReference type="InterPro" id="IPR009057">
    <property type="entry name" value="Homeodomain-like_sf"/>
</dbReference>
<dbReference type="GO" id="GO:0003676">
    <property type="term" value="F:nucleic acid binding"/>
    <property type="evidence" value="ECO:0007669"/>
    <property type="project" value="InterPro"/>
</dbReference>
<evidence type="ECO:0000259" key="1">
    <source>
        <dbReference type="PROSITE" id="PS50994"/>
    </source>
</evidence>
<dbReference type="Proteomes" id="UP000095350">
    <property type="component" value="Unassembled WGS sequence"/>
</dbReference>
<dbReference type="OrthoDB" id="9794201at2"/>
<reference evidence="2 4" key="1">
    <citation type="submission" date="2015-09" db="EMBL/GenBank/DDBJ databases">
        <authorList>
            <consortium name="Pathogen Informatics"/>
        </authorList>
    </citation>
    <scope>NUCLEOTIDE SEQUENCE [LARGE SCALE GENOMIC DNA]</scope>
    <source>
        <strain evidence="2 4">2789STDY5834960</strain>
    </source>
</reference>
<dbReference type="PANTHER" id="PTHR35004">
    <property type="entry name" value="TRANSPOSASE RV3428C-RELATED"/>
    <property type="match status" value="1"/>
</dbReference>
<dbReference type="SUPFAM" id="SSF53098">
    <property type="entry name" value="Ribonuclease H-like"/>
    <property type="match status" value="1"/>
</dbReference>
<dbReference type="EMBL" id="WGGT01000016">
    <property type="protein sequence ID" value="MVQ46585.1"/>
    <property type="molecule type" value="Genomic_DNA"/>
</dbReference>
<feature type="domain" description="Integrase catalytic" evidence="1">
    <location>
        <begin position="152"/>
        <end position="321"/>
    </location>
</feature>
<sequence>MKQELAQDIALMRYSMISPLIVGLPDEYRSKEAYFRAASARGALHPNGFFIHPAPTSIKRWYQHYQKNGFDALLPSSRSDEGTSRKIDPDLEEQIRYLKTTYPRMSAAAIFRQLCTNGSTSRNELSESTVNRFLNNLALKEKTTNNQDMRRYERAHVNEVWCGDSSVGPYLKTEDGKKHKVYVIALIDDASRYIVGIDVFFNDNFVNLMSVMKAAVAKFGVPKLFNFDNGSSYKNKQMDLLAARIGSTVHYDQPYTPTQKAKVERWFRTMKDQWMAGLDMRDFHTLDKLRGSLYTYVSQYNQRIHSSLNGRSPQERYFSEPDCFLRLPEDKIDQLFLLELERRVSIDCVVTIDHIEYEVDYRFAKQRIKLRYSPDMESIYVVEADGTLTPIRLLNKVENADIKREKPRLYGGDD</sequence>
<dbReference type="SUPFAM" id="SSF46689">
    <property type="entry name" value="Homeodomain-like"/>
    <property type="match status" value="1"/>
</dbReference>
<dbReference type="InterPro" id="IPR036397">
    <property type="entry name" value="RNaseH_sf"/>
</dbReference>
<dbReference type="GO" id="GO:0015074">
    <property type="term" value="P:DNA integration"/>
    <property type="evidence" value="ECO:0007669"/>
    <property type="project" value="InterPro"/>
</dbReference>
<evidence type="ECO:0000313" key="2">
    <source>
        <dbReference type="EMBL" id="CUN31726.1"/>
    </source>
</evidence>
<dbReference type="STRING" id="166486.ERS852572_03719"/>
<dbReference type="Pfam" id="PF13565">
    <property type="entry name" value="HTH_32"/>
    <property type="match status" value="1"/>
</dbReference>
<dbReference type="InterPro" id="IPR012337">
    <property type="entry name" value="RNaseH-like_sf"/>
</dbReference>
<dbReference type="PROSITE" id="PS50994">
    <property type="entry name" value="INTEGRASE"/>
    <property type="match status" value="1"/>
</dbReference>